<sequence length="115" mass="12635">MGLILLPARCCVFVSKQAWGNSGFSISGGDGTWKVLPKRRHPMYPCCAQPPYPPKPPGAPWPSMDTWRLSSLRRRGAGTKGYCAFPTSRARPRCQRPSTLIAGRLPYLAGVEFVS</sequence>
<evidence type="ECO:0000313" key="2">
    <source>
        <dbReference type="Proteomes" id="UP001221898"/>
    </source>
</evidence>
<dbReference type="EMBL" id="JAINUG010000064">
    <property type="protein sequence ID" value="KAJ8402337.1"/>
    <property type="molecule type" value="Genomic_DNA"/>
</dbReference>
<protein>
    <submittedName>
        <fullName evidence="1">Uncharacterized protein</fullName>
    </submittedName>
</protein>
<organism evidence="1 2">
    <name type="scientific">Aldrovandia affinis</name>
    <dbReference type="NCBI Taxonomy" id="143900"/>
    <lineage>
        <taxon>Eukaryota</taxon>
        <taxon>Metazoa</taxon>
        <taxon>Chordata</taxon>
        <taxon>Craniata</taxon>
        <taxon>Vertebrata</taxon>
        <taxon>Euteleostomi</taxon>
        <taxon>Actinopterygii</taxon>
        <taxon>Neopterygii</taxon>
        <taxon>Teleostei</taxon>
        <taxon>Notacanthiformes</taxon>
        <taxon>Halosauridae</taxon>
        <taxon>Aldrovandia</taxon>
    </lineage>
</organism>
<proteinExistence type="predicted"/>
<comment type="caution">
    <text evidence="1">The sequence shown here is derived from an EMBL/GenBank/DDBJ whole genome shotgun (WGS) entry which is preliminary data.</text>
</comment>
<gene>
    <name evidence="1" type="ORF">AAFF_G00368260</name>
</gene>
<dbReference type="Proteomes" id="UP001221898">
    <property type="component" value="Unassembled WGS sequence"/>
</dbReference>
<accession>A0AAD7SHG3</accession>
<dbReference type="AlphaFoldDB" id="A0AAD7SHG3"/>
<reference evidence="1" key="1">
    <citation type="journal article" date="2023" name="Science">
        <title>Genome structures resolve the early diversification of teleost fishes.</title>
        <authorList>
            <person name="Parey E."/>
            <person name="Louis A."/>
            <person name="Montfort J."/>
            <person name="Bouchez O."/>
            <person name="Roques C."/>
            <person name="Iampietro C."/>
            <person name="Lluch J."/>
            <person name="Castinel A."/>
            <person name="Donnadieu C."/>
            <person name="Desvignes T."/>
            <person name="Floi Bucao C."/>
            <person name="Jouanno E."/>
            <person name="Wen M."/>
            <person name="Mejri S."/>
            <person name="Dirks R."/>
            <person name="Jansen H."/>
            <person name="Henkel C."/>
            <person name="Chen W.J."/>
            <person name="Zahm M."/>
            <person name="Cabau C."/>
            <person name="Klopp C."/>
            <person name="Thompson A.W."/>
            <person name="Robinson-Rechavi M."/>
            <person name="Braasch I."/>
            <person name="Lecointre G."/>
            <person name="Bobe J."/>
            <person name="Postlethwait J.H."/>
            <person name="Berthelot C."/>
            <person name="Roest Crollius H."/>
            <person name="Guiguen Y."/>
        </authorList>
    </citation>
    <scope>NUCLEOTIDE SEQUENCE</scope>
    <source>
        <strain evidence="1">NC1722</strain>
    </source>
</reference>
<name>A0AAD7SHG3_9TELE</name>
<keyword evidence="2" id="KW-1185">Reference proteome</keyword>
<evidence type="ECO:0000313" key="1">
    <source>
        <dbReference type="EMBL" id="KAJ8402337.1"/>
    </source>
</evidence>